<comment type="caution">
    <text evidence="3">The sequence shown here is derived from an EMBL/GenBank/DDBJ whole genome shotgun (WGS) entry which is preliminary data.</text>
</comment>
<dbReference type="EMBL" id="MNUU01000081">
    <property type="protein sequence ID" value="OIO06391.1"/>
    <property type="molecule type" value="Genomic_DNA"/>
</dbReference>
<dbReference type="Gene3D" id="3.90.79.10">
    <property type="entry name" value="Nucleoside Triphosphate Pyrophosphohydrolase"/>
    <property type="match status" value="1"/>
</dbReference>
<protein>
    <recommendedName>
        <fullName evidence="2">Nudix hydrolase domain-containing protein</fullName>
    </recommendedName>
</protein>
<dbReference type="InterPro" id="IPR015797">
    <property type="entry name" value="NUDIX_hydrolase-like_dom_sf"/>
</dbReference>
<proteinExistence type="predicted"/>
<dbReference type="InterPro" id="IPR000086">
    <property type="entry name" value="NUDIX_hydrolase_dom"/>
</dbReference>
<dbReference type="PROSITE" id="PS51462">
    <property type="entry name" value="NUDIX"/>
    <property type="match status" value="1"/>
</dbReference>
<dbReference type="SUPFAM" id="SSF55811">
    <property type="entry name" value="Nudix"/>
    <property type="match status" value="1"/>
</dbReference>
<evidence type="ECO:0000256" key="1">
    <source>
        <dbReference type="ARBA" id="ARBA00022801"/>
    </source>
</evidence>
<organism evidence="3 4">
    <name type="scientific">Candidatus Falkowbacteria bacterium CG1_02_37_44</name>
    <dbReference type="NCBI Taxonomy" id="1805146"/>
    <lineage>
        <taxon>Bacteria</taxon>
        <taxon>Candidatus Falkowiibacteriota</taxon>
    </lineage>
</organism>
<dbReference type="PANTHER" id="PTHR43736">
    <property type="entry name" value="ADP-RIBOSE PYROPHOSPHATASE"/>
    <property type="match status" value="1"/>
</dbReference>
<accession>A0A1J4T820</accession>
<feature type="domain" description="Nudix hydrolase" evidence="2">
    <location>
        <begin position="22"/>
        <end position="158"/>
    </location>
</feature>
<keyword evidence="1" id="KW-0378">Hydrolase</keyword>
<evidence type="ECO:0000259" key="2">
    <source>
        <dbReference type="PROSITE" id="PS51462"/>
    </source>
</evidence>
<dbReference type="PANTHER" id="PTHR43736:SF1">
    <property type="entry name" value="DIHYDRONEOPTERIN TRIPHOSPHATE DIPHOSPHATASE"/>
    <property type="match status" value="1"/>
</dbReference>
<dbReference type="PROSITE" id="PS00893">
    <property type="entry name" value="NUDIX_BOX"/>
    <property type="match status" value="1"/>
</dbReference>
<evidence type="ECO:0000313" key="3">
    <source>
        <dbReference type="EMBL" id="OIO06391.1"/>
    </source>
</evidence>
<dbReference type="Pfam" id="PF00293">
    <property type="entry name" value="NUDIX"/>
    <property type="match status" value="1"/>
</dbReference>
<sequence length="178" mass="20308">MLYLNYILKRKIIKIMVRVFSQTFCVVGALIEKNGLIALVKEAEGLGKPDAGKWNQPAGWLDVGENPVSGAKREVEEETGFVFTPKAVLGMYSLVRQDIAPLLNGTPHAIKIIFTGDIDTNNKKTLHNDVSELKWFLPEKIYKMDISVLRDMDIKQLVKDYFRGKRYPLEIINHFVQE</sequence>
<dbReference type="InterPro" id="IPR020084">
    <property type="entry name" value="NUDIX_hydrolase_CS"/>
</dbReference>
<dbReference type="AlphaFoldDB" id="A0A1J4T820"/>
<gene>
    <name evidence="3" type="ORF">AUJ27_04250</name>
</gene>
<dbReference type="STRING" id="1805146.AUJ27_04250"/>
<evidence type="ECO:0000313" key="4">
    <source>
        <dbReference type="Proteomes" id="UP000183192"/>
    </source>
</evidence>
<name>A0A1J4T820_9BACT</name>
<dbReference type="Proteomes" id="UP000183192">
    <property type="component" value="Unassembled WGS sequence"/>
</dbReference>
<dbReference type="GO" id="GO:0016787">
    <property type="term" value="F:hydrolase activity"/>
    <property type="evidence" value="ECO:0007669"/>
    <property type="project" value="UniProtKB-KW"/>
</dbReference>
<reference evidence="3 4" key="1">
    <citation type="journal article" date="2016" name="Environ. Microbiol.">
        <title>Genomic resolution of a cold subsurface aquifer community provides metabolic insights for novel microbes adapted to high CO concentrations.</title>
        <authorList>
            <person name="Probst A.J."/>
            <person name="Castelle C.J."/>
            <person name="Singh A."/>
            <person name="Brown C.T."/>
            <person name="Anantharaman K."/>
            <person name="Sharon I."/>
            <person name="Hug L.A."/>
            <person name="Burstein D."/>
            <person name="Emerson J.B."/>
            <person name="Thomas B.C."/>
            <person name="Banfield J.F."/>
        </authorList>
    </citation>
    <scope>NUCLEOTIDE SEQUENCE [LARGE SCALE GENOMIC DNA]</scope>
    <source>
        <strain evidence="3">CG1_02_37_44</strain>
    </source>
</reference>